<evidence type="ECO:0000313" key="1">
    <source>
        <dbReference type="EMBL" id="NWH07025.1"/>
    </source>
</evidence>
<accession>A0A850TC14</accession>
<dbReference type="EMBL" id="JACADJ010000232">
    <property type="protein sequence ID" value="NWH07025.1"/>
    <property type="molecule type" value="Genomic_DNA"/>
</dbReference>
<sequence length="84" mass="8799">LKDGTLDLNGKTLTVTGDLIYSGDTLTLNGGTLVVKGDLIHADGDLTVTGGTLVVEGDYRIQRASTDDQGTTTYSYSSGRLNMT</sequence>
<dbReference type="InterPro" id="IPR010069">
    <property type="entry name" value="CdiA_FHA1_rpt"/>
</dbReference>
<dbReference type="Pfam" id="PF05594">
    <property type="entry name" value="Fil_haemagg"/>
    <property type="match status" value="1"/>
</dbReference>
<keyword evidence="2" id="KW-1185">Reference proteome</keyword>
<name>A0A850TC14_9BACT</name>
<dbReference type="InterPro" id="IPR008619">
    <property type="entry name" value="Filamentous_hemagglutn_rpt"/>
</dbReference>
<proteinExistence type="predicted"/>
<feature type="non-terminal residue" evidence="1">
    <location>
        <position position="84"/>
    </location>
</feature>
<gene>
    <name evidence="1" type="ORF">HXW94_19010</name>
</gene>
<organism evidence="1 2">
    <name type="scientific">Desulfobacter latus</name>
    <dbReference type="NCBI Taxonomy" id="2292"/>
    <lineage>
        <taxon>Bacteria</taxon>
        <taxon>Pseudomonadati</taxon>
        <taxon>Thermodesulfobacteriota</taxon>
        <taxon>Desulfobacteria</taxon>
        <taxon>Desulfobacterales</taxon>
        <taxon>Desulfobacteraceae</taxon>
        <taxon>Desulfobacter</taxon>
    </lineage>
</organism>
<protein>
    <submittedName>
        <fullName evidence="1">Uncharacterized protein</fullName>
    </submittedName>
</protein>
<dbReference type="NCBIfam" id="TIGR01731">
    <property type="entry name" value="fil_hemag_20aa"/>
    <property type="match status" value="3"/>
</dbReference>
<feature type="non-terminal residue" evidence="1">
    <location>
        <position position="1"/>
    </location>
</feature>
<comment type="caution">
    <text evidence="1">The sequence shown here is derived from an EMBL/GenBank/DDBJ whole genome shotgun (WGS) entry which is preliminary data.</text>
</comment>
<reference evidence="1 2" key="1">
    <citation type="submission" date="2020-06" db="EMBL/GenBank/DDBJ databases">
        <title>High-quality draft genome of sulfate reducer Desulfobacter latus type strain AcrS2 isolated from marine sediment.</title>
        <authorList>
            <person name="Hoppe M."/>
            <person name="Larsen C.K."/>
            <person name="Marshall I.P.G."/>
            <person name="Schramm A."/>
            <person name="Marietou A.G."/>
        </authorList>
    </citation>
    <scope>NUCLEOTIDE SEQUENCE [LARGE SCALE GENOMIC DNA]</scope>
    <source>
        <strain evidence="1 2">AcRS2</strain>
    </source>
</reference>
<dbReference type="Proteomes" id="UP000553343">
    <property type="component" value="Unassembled WGS sequence"/>
</dbReference>
<evidence type="ECO:0000313" key="2">
    <source>
        <dbReference type="Proteomes" id="UP000553343"/>
    </source>
</evidence>
<dbReference type="AlphaFoldDB" id="A0A850TC14"/>